<keyword evidence="4" id="KW-1185">Reference proteome</keyword>
<gene>
    <name evidence="3" type="ORF">SAMN05660991_01610</name>
</gene>
<feature type="compositionally biased region" description="Low complexity" evidence="1">
    <location>
        <begin position="130"/>
        <end position="139"/>
    </location>
</feature>
<feature type="transmembrane region" description="Helical" evidence="2">
    <location>
        <begin position="93"/>
        <end position="113"/>
    </location>
</feature>
<proteinExistence type="predicted"/>
<dbReference type="AlphaFoldDB" id="A0A1H8SCW6"/>
<feature type="region of interest" description="Disordered" evidence="1">
    <location>
        <begin position="120"/>
        <end position="139"/>
    </location>
</feature>
<evidence type="ECO:0000256" key="2">
    <source>
        <dbReference type="SAM" id="Phobius"/>
    </source>
</evidence>
<accession>A0A1H8SCW6</accession>
<protein>
    <submittedName>
        <fullName evidence="3">Uncharacterized protein</fullName>
    </submittedName>
</protein>
<keyword evidence="2" id="KW-1133">Transmembrane helix</keyword>
<sequence>MRAVAGGLAATVVAVWAALVELLWLPLRIGGVPVPVSIPAALAANLLLVWITHRLTGSRVAAVLPALVWLVVVLPAGQRRPEGDLVLTGGWEGLAFLLFGVLGASVAVGRVLAMPRPVAPAGAPAPPDGAPAQGSGARR</sequence>
<organism evidence="3 4">
    <name type="scientific">Trujillonella endophytica</name>
    <dbReference type="NCBI Taxonomy" id="673521"/>
    <lineage>
        <taxon>Bacteria</taxon>
        <taxon>Bacillati</taxon>
        <taxon>Actinomycetota</taxon>
        <taxon>Actinomycetes</taxon>
        <taxon>Geodermatophilales</taxon>
        <taxon>Geodermatophilaceae</taxon>
        <taxon>Trujillonella</taxon>
    </lineage>
</organism>
<dbReference type="RefSeq" id="WP_211435551.1">
    <property type="nucleotide sequence ID" value="NZ_FOEE01000004.1"/>
</dbReference>
<name>A0A1H8SCW6_9ACTN</name>
<evidence type="ECO:0000313" key="3">
    <source>
        <dbReference type="EMBL" id="SEO76521.1"/>
    </source>
</evidence>
<evidence type="ECO:0000313" key="4">
    <source>
        <dbReference type="Proteomes" id="UP000198960"/>
    </source>
</evidence>
<dbReference type="Proteomes" id="UP000198960">
    <property type="component" value="Unassembled WGS sequence"/>
</dbReference>
<evidence type="ECO:0000256" key="1">
    <source>
        <dbReference type="SAM" id="MobiDB-lite"/>
    </source>
</evidence>
<dbReference type="STRING" id="673521.SAMN05660991_01610"/>
<keyword evidence="2" id="KW-0812">Transmembrane</keyword>
<feature type="transmembrane region" description="Helical" evidence="2">
    <location>
        <begin position="60"/>
        <end position="78"/>
    </location>
</feature>
<keyword evidence="2" id="KW-0472">Membrane</keyword>
<reference evidence="4" key="1">
    <citation type="submission" date="2016-10" db="EMBL/GenBank/DDBJ databases">
        <authorList>
            <person name="Varghese N."/>
            <person name="Submissions S."/>
        </authorList>
    </citation>
    <scope>NUCLEOTIDE SEQUENCE [LARGE SCALE GENOMIC DNA]</scope>
    <source>
        <strain evidence="4">DSM 45413</strain>
    </source>
</reference>
<feature type="transmembrane region" description="Helical" evidence="2">
    <location>
        <begin position="27"/>
        <end position="48"/>
    </location>
</feature>
<dbReference type="EMBL" id="FOEE01000004">
    <property type="protein sequence ID" value="SEO76521.1"/>
    <property type="molecule type" value="Genomic_DNA"/>
</dbReference>